<dbReference type="InterPro" id="IPR036365">
    <property type="entry name" value="PGBD-like_sf"/>
</dbReference>
<dbReference type="Proteomes" id="UP001576780">
    <property type="component" value="Unassembled WGS sequence"/>
</dbReference>
<dbReference type="RefSeq" id="WP_413280401.1">
    <property type="nucleotide sequence ID" value="NZ_JBHFNT010000235.1"/>
</dbReference>
<accession>A0ABV4WSJ7</accession>
<dbReference type="Gene3D" id="1.10.101.10">
    <property type="entry name" value="PGBD-like superfamily/PGBD"/>
    <property type="match status" value="1"/>
</dbReference>
<dbReference type="Pfam" id="PF01471">
    <property type="entry name" value="PG_binding_1"/>
    <property type="match status" value="1"/>
</dbReference>
<feature type="domain" description="Peptidoglycan binding-like" evidence="1">
    <location>
        <begin position="15"/>
        <end position="67"/>
    </location>
</feature>
<name>A0ABV4WSJ7_9CYAN</name>
<organism evidence="2 3">
    <name type="scientific">Floridaenema evergladense BLCC-F167</name>
    <dbReference type="NCBI Taxonomy" id="3153639"/>
    <lineage>
        <taxon>Bacteria</taxon>
        <taxon>Bacillati</taxon>
        <taxon>Cyanobacteriota</taxon>
        <taxon>Cyanophyceae</taxon>
        <taxon>Oscillatoriophycideae</taxon>
        <taxon>Aerosakkonematales</taxon>
        <taxon>Aerosakkonemataceae</taxon>
        <taxon>Floridanema</taxon>
        <taxon>Floridanema evergladense</taxon>
    </lineage>
</organism>
<reference evidence="2 3" key="1">
    <citation type="submission" date="2024-09" db="EMBL/GenBank/DDBJ databases">
        <title>Floridaenema gen nov. (Aerosakkonemataceae, Aerosakkonematales ord. nov., Cyanobacteria) from benthic tropical and subtropical fresh waters, with the description of four new species.</title>
        <authorList>
            <person name="Moretto J.A."/>
            <person name="Berthold D.E."/>
            <person name="Lefler F.W."/>
            <person name="Huang I.-S."/>
            <person name="Laughinghouse H. IV."/>
        </authorList>
    </citation>
    <scope>NUCLEOTIDE SEQUENCE [LARGE SCALE GENOMIC DNA]</scope>
    <source>
        <strain evidence="2 3">BLCC-F167</strain>
    </source>
</reference>
<dbReference type="SUPFAM" id="SSF47090">
    <property type="entry name" value="PGBD-like"/>
    <property type="match status" value="1"/>
</dbReference>
<proteinExistence type="predicted"/>
<evidence type="ECO:0000313" key="3">
    <source>
        <dbReference type="Proteomes" id="UP001576780"/>
    </source>
</evidence>
<comment type="caution">
    <text evidence="2">The sequence shown here is derived from an EMBL/GenBank/DDBJ whole genome shotgun (WGS) entry which is preliminary data.</text>
</comment>
<dbReference type="InterPro" id="IPR002477">
    <property type="entry name" value="Peptidoglycan-bd-like"/>
</dbReference>
<keyword evidence="3" id="KW-1185">Reference proteome</keyword>
<evidence type="ECO:0000313" key="2">
    <source>
        <dbReference type="EMBL" id="MFB2838069.1"/>
    </source>
</evidence>
<evidence type="ECO:0000259" key="1">
    <source>
        <dbReference type="Pfam" id="PF01471"/>
    </source>
</evidence>
<gene>
    <name evidence="2" type="ORF">ACE1CA_26515</name>
</gene>
<protein>
    <submittedName>
        <fullName evidence="2">Peptidoglycan-binding protein</fullName>
    </submittedName>
</protein>
<dbReference type="EMBL" id="JBHFNT010000235">
    <property type="protein sequence ID" value="MFB2838069.1"/>
    <property type="molecule type" value="Genomic_DNA"/>
</dbReference>
<dbReference type="InterPro" id="IPR036366">
    <property type="entry name" value="PGBDSf"/>
</dbReference>
<sequence length="73" mass="7874">MQSSNISILRRGSKGQTVKYLQELLKSAGYSVAIDGIFGPATEAAVKKFQKDRGLVVDGIVGPKTWSYLEPAC</sequence>